<comment type="caution">
    <text evidence="2">The sequence shown here is derived from an EMBL/GenBank/DDBJ whole genome shotgun (WGS) entry which is preliminary data.</text>
</comment>
<feature type="domain" description="Double-GTPase 1" evidence="1">
    <location>
        <begin position="6"/>
        <end position="287"/>
    </location>
</feature>
<dbReference type="InterPro" id="IPR027417">
    <property type="entry name" value="P-loop_NTPase"/>
</dbReference>
<dbReference type="Proteomes" id="UP001159937">
    <property type="component" value="Unassembled WGS sequence"/>
</dbReference>
<evidence type="ECO:0000313" key="2">
    <source>
        <dbReference type="EMBL" id="MDH0966136.1"/>
    </source>
</evidence>
<dbReference type="InterPro" id="IPR045530">
    <property type="entry name" value="DO-GTPase1"/>
</dbReference>
<dbReference type="SUPFAM" id="SSF52540">
    <property type="entry name" value="P-loop containing nucleoside triphosphate hydrolases"/>
    <property type="match status" value="1"/>
</dbReference>
<gene>
    <name evidence="2" type="ORF">N5C89_25200</name>
</gene>
<evidence type="ECO:0000259" key="1">
    <source>
        <dbReference type="Pfam" id="PF19975"/>
    </source>
</evidence>
<dbReference type="RefSeq" id="WP_064279071.1">
    <property type="nucleotide sequence ID" value="NZ_JAOCBF010000047.1"/>
</dbReference>
<organism evidence="2 3">
    <name type="scientific">Klebsiella michiganensis</name>
    <dbReference type="NCBI Taxonomy" id="1134687"/>
    <lineage>
        <taxon>Bacteria</taxon>
        <taxon>Pseudomonadati</taxon>
        <taxon>Pseudomonadota</taxon>
        <taxon>Gammaproteobacteria</taxon>
        <taxon>Enterobacterales</taxon>
        <taxon>Enterobacteriaceae</taxon>
        <taxon>Klebsiella/Raoultella group</taxon>
        <taxon>Klebsiella</taxon>
    </lineage>
</organism>
<dbReference type="EMBL" id="JAOCBF010000047">
    <property type="protein sequence ID" value="MDH0966136.1"/>
    <property type="molecule type" value="Genomic_DNA"/>
</dbReference>
<sequence length="292" mass="32830">MNSNFIIMGLPASGKTTFLAALWHLVESDETICLLELDAYEGDLTYLNRIAEAWRNFEAVPRTSQVGDMNVAIHLRNRETGEKGTAFFPDLAGEVFDRQVEDRIFRKDFMKNFSDDDGILFFISADVREDFLSVTELNARLPSNVESEETLNNDSTDENSENIITEWEPKLLPAQVKVVQLLSDIIRPPFEPCLRRIAILISAWDLVHDSGVTPNDWLEVNMPLVAQFLKTNSDYFDHQIYGVSAQGVSLSDDTAVDEIATLLASRRIKIVGPESEGNDLTEPLVWLMSAGE</sequence>
<reference evidence="2" key="1">
    <citation type="submission" date="2022-09" db="EMBL/GenBank/DDBJ databases">
        <title>Intensive care unit water sources are persistently colonized with multi-drug resistant bacteria and are the site of extensive horizontal gene transfer of antibiotic resistance genes.</title>
        <authorList>
            <person name="Diorio-Toth L."/>
        </authorList>
    </citation>
    <scope>NUCLEOTIDE SEQUENCE</scope>
    <source>
        <strain evidence="2">GD03918</strain>
    </source>
</reference>
<name>A0AAJ1NX73_9ENTR</name>
<proteinExistence type="predicted"/>
<protein>
    <submittedName>
        <fullName evidence="2">CpaF/VirB11 family protein</fullName>
    </submittedName>
</protein>
<dbReference type="Pfam" id="PF19975">
    <property type="entry name" value="DO-GTPase1"/>
    <property type="match status" value="1"/>
</dbReference>
<evidence type="ECO:0000313" key="3">
    <source>
        <dbReference type="Proteomes" id="UP001159937"/>
    </source>
</evidence>
<accession>A0AAJ1NX73</accession>
<dbReference type="AlphaFoldDB" id="A0AAJ1NX73"/>